<dbReference type="PRINTS" id="PR00793">
    <property type="entry name" value="PROAMNOPTASE"/>
</dbReference>
<dbReference type="GeneID" id="27320667"/>
<dbReference type="STRING" id="212818.A0A0D1ZKJ0"/>
<dbReference type="InterPro" id="IPR002410">
    <property type="entry name" value="Peptidase_S33"/>
</dbReference>
<dbReference type="InterPro" id="IPR029058">
    <property type="entry name" value="AB_hydrolase_fold"/>
</dbReference>
<evidence type="ECO:0000256" key="1">
    <source>
        <dbReference type="ARBA" id="ARBA00010088"/>
    </source>
</evidence>
<evidence type="ECO:0000313" key="5">
    <source>
        <dbReference type="Proteomes" id="UP000054302"/>
    </source>
</evidence>
<comment type="similarity">
    <text evidence="1">Belongs to the peptidase S33 family.</text>
</comment>
<dbReference type="PANTHER" id="PTHR43248">
    <property type="entry name" value="2-SUCCINYL-6-HYDROXY-2,4-CYCLOHEXADIENE-1-CARBOXYLATE SYNTHASE"/>
    <property type="match status" value="1"/>
</dbReference>
<gene>
    <name evidence="4" type="ORF">PV10_02822</name>
</gene>
<dbReference type="EMBL" id="KN847521">
    <property type="protein sequence ID" value="KIV95137.1"/>
    <property type="molecule type" value="Genomic_DNA"/>
</dbReference>
<dbReference type="GO" id="GO:0008233">
    <property type="term" value="F:peptidase activity"/>
    <property type="evidence" value="ECO:0007669"/>
    <property type="project" value="InterPro"/>
</dbReference>
<dbReference type="OMA" id="TNEYEHN"/>
<organism evidence="4 5">
    <name type="scientific">Exophiala mesophila</name>
    <name type="common">Black yeast-like fungus</name>
    <dbReference type="NCBI Taxonomy" id="212818"/>
    <lineage>
        <taxon>Eukaryota</taxon>
        <taxon>Fungi</taxon>
        <taxon>Dikarya</taxon>
        <taxon>Ascomycota</taxon>
        <taxon>Pezizomycotina</taxon>
        <taxon>Eurotiomycetes</taxon>
        <taxon>Chaetothyriomycetidae</taxon>
        <taxon>Chaetothyriales</taxon>
        <taxon>Herpotrichiellaceae</taxon>
        <taxon>Exophiala</taxon>
    </lineage>
</organism>
<sequence length="472" mass="53071">MPPMLKIPIQPAKLLSSQTHQVPGKLLVTELFFSVPLDHAKPEGERLRLFCRSAEKFDKPAAPKSTTKKDPETLPWFVYITGGPGFGGPRPQDSPVAQDVIQKGYKFLSFDHRGMGQSNTVTSATLALKGSARSQADYLTHFRADNAVRDLEAIRLTLTADHPEDQKQWSIMGQSYGGFVSLSYLSLHPEGLREVFTLGGLGPVSQRKPDETIRRLYRQVTDRNKKYFDKYSEDVERVDRIVRLLDEKKPFLPSGVPLSRARFLSTGISFGAHGGFDRVHDLVQRAANDLDVFDFLTRPTLADVEALSPAFDQHVIYALLHGSLYTQGESSEWVFDRVVAEENAKSVNNDDNNGKDKDKVTPVHFTGEQVFKSAFDDYAELQSLKEVAQILEHRSDWPDLYDLDQLSRNSVPVYAAVYTEDMYVDLGFSLETAGIVKGTKTYQTNMIYHDGVRSKTADVMKNLWALRDDTID</sequence>
<dbReference type="RefSeq" id="XP_016226711.1">
    <property type="nucleotide sequence ID" value="XM_016367193.1"/>
</dbReference>
<evidence type="ECO:0000256" key="2">
    <source>
        <dbReference type="ARBA" id="ARBA00022801"/>
    </source>
</evidence>
<dbReference type="Proteomes" id="UP000054302">
    <property type="component" value="Unassembled WGS sequence"/>
</dbReference>
<dbReference type="AlphaFoldDB" id="A0A0D1ZKJ0"/>
<protein>
    <recommendedName>
        <fullName evidence="3">AB hydrolase-1 domain-containing protein</fullName>
    </recommendedName>
</protein>
<dbReference type="GO" id="GO:0006508">
    <property type="term" value="P:proteolysis"/>
    <property type="evidence" value="ECO:0007669"/>
    <property type="project" value="InterPro"/>
</dbReference>
<dbReference type="SUPFAM" id="SSF53474">
    <property type="entry name" value="alpha/beta-Hydrolases"/>
    <property type="match status" value="1"/>
</dbReference>
<evidence type="ECO:0000313" key="4">
    <source>
        <dbReference type="EMBL" id="KIV95137.1"/>
    </source>
</evidence>
<feature type="domain" description="AB hydrolase-1" evidence="3">
    <location>
        <begin position="75"/>
        <end position="237"/>
    </location>
</feature>
<reference evidence="4 5" key="1">
    <citation type="submission" date="2015-01" db="EMBL/GenBank/DDBJ databases">
        <title>The Genome Sequence of Exophiala mesophila CBS40295.</title>
        <authorList>
            <consortium name="The Broad Institute Genomics Platform"/>
            <person name="Cuomo C."/>
            <person name="de Hoog S."/>
            <person name="Gorbushina A."/>
            <person name="Stielow B."/>
            <person name="Teixiera M."/>
            <person name="Abouelleil A."/>
            <person name="Chapman S.B."/>
            <person name="Priest M."/>
            <person name="Young S.K."/>
            <person name="Wortman J."/>
            <person name="Nusbaum C."/>
            <person name="Birren B."/>
        </authorList>
    </citation>
    <scope>NUCLEOTIDE SEQUENCE [LARGE SCALE GENOMIC DNA]</scope>
    <source>
        <strain evidence="4 5">CBS 40295</strain>
    </source>
</reference>
<name>A0A0D1ZKJ0_EXOME</name>
<keyword evidence="5" id="KW-1185">Reference proteome</keyword>
<evidence type="ECO:0000259" key="3">
    <source>
        <dbReference type="Pfam" id="PF00561"/>
    </source>
</evidence>
<dbReference type="PANTHER" id="PTHR43248:SF2">
    <property type="entry name" value="PROLYL AMINOPEPTIDASE"/>
    <property type="match status" value="1"/>
</dbReference>
<dbReference type="HOGENOM" id="CLU_024518_2_1_1"/>
<proteinExistence type="inferred from homology"/>
<dbReference type="InterPro" id="IPR000073">
    <property type="entry name" value="AB_hydrolase_1"/>
</dbReference>
<dbReference type="OrthoDB" id="1898734at2759"/>
<keyword evidence="2" id="KW-0378">Hydrolase</keyword>
<dbReference type="Gene3D" id="3.40.50.1820">
    <property type="entry name" value="alpha/beta hydrolase"/>
    <property type="match status" value="1"/>
</dbReference>
<dbReference type="InterPro" id="IPR051601">
    <property type="entry name" value="Serine_prot/Carboxylest_S33"/>
</dbReference>
<accession>A0A0D1ZKJ0</accession>
<dbReference type="Pfam" id="PF00561">
    <property type="entry name" value="Abhydrolase_1"/>
    <property type="match status" value="1"/>
</dbReference>
<dbReference type="VEuPathDB" id="FungiDB:PV10_02822"/>